<keyword evidence="4" id="KW-1185">Reference proteome</keyword>
<evidence type="ECO:0000256" key="2">
    <source>
        <dbReference type="SAM" id="Phobius"/>
    </source>
</evidence>
<dbReference type="AlphaFoldDB" id="A0AA48QVH2"/>
<dbReference type="GeneID" id="85495205"/>
<sequence>MDGLPIRTSRRPANLRRAGPRPGDAGTHAVGGDMVNSMKRRGLRPSKWVLYRPWVLVAVALVLLLILNTAWLQRINRRVVSKGGWDHVVPSARRHVAGWVENLAARIDSGVKHDEM</sequence>
<organism evidence="3 4">
    <name type="scientific">Cutaneotrichosporon cavernicola</name>
    <dbReference type="NCBI Taxonomy" id="279322"/>
    <lineage>
        <taxon>Eukaryota</taxon>
        <taxon>Fungi</taxon>
        <taxon>Dikarya</taxon>
        <taxon>Basidiomycota</taxon>
        <taxon>Agaricomycotina</taxon>
        <taxon>Tremellomycetes</taxon>
        <taxon>Trichosporonales</taxon>
        <taxon>Trichosporonaceae</taxon>
        <taxon>Cutaneotrichosporon</taxon>
    </lineage>
</organism>
<evidence type="ECO:0000256" key="1">
    <source>
        <dbReference type="SAM" id="MobiDB-lite"/>
    </source>
</evidence>
<protein>
    <submittedName>
        <fullName evidence="3">Uncharacterized protein</fullName>
    </submittedName>
</protein>
<keyword evidence="2" id="KW-0472">Membrane</keyword>
<evidence type="ECO:0000313" key="4">
    <source>
        <dbReference type="Proteomes" id="UP001233271"/>
    </source>
</evidence>
<dbReference type="EMBL" id="AP028215">
    <property type="protein sequence ID" value="BEI91335.1"/>
    <property type="molecule type" value="Genomic_DNA"/>
</dbReference>
<keyword evidence="2" id="KW-1133">Transmembrane helix</keyword>
<gene>
    <name evidence="3" type="ORF">CcaverHIS019_0401550</name>
</gene>
<feature type="transmembrane region" description="Helical" evidence="2">
    <location>
        <begin position="51"/>
        <end position="72"/>
    </location>
</feature>
<evidence type="ECO:0000313" key="3">
    <source>
        <dbReference type="EMBL" id="BEI91335.1"/>
    </source>
</evidence>
<dbReference type="Proteomes" id="UP001233271">
    <property type="component" value="Chromosome 4"/>
</dbReference>
<reference evidence="3" key="1">
    <citation type="journal article" date="2023" name="BMC Genomics">
        <title>Chromosome-level genome assemblies of Cutaneotrichosporon spp. (Trichosporonales, Basidiomycota) reveal imbalanced evolution between nucleotide sequences and chromosome synteny.</title>
        <authorList>
            <person name="Kobayashi Y."/>
            <person name="Kayamori A."/>
            <person name="Aoki K."/>
            <person name="Shiwa Y."/>
            <person name="Matsutani M."/>
            <person name="Fujita N."/>
            <person name="Sugita T."/>
            <person name="Iwasaki W."/>
            <person name="Tanaka N."/>
            <person name="Takashima M."/>
        </authorList>
    </citation>
    <scope>NUCLEOTIDE SEQUENCE</scope>
    <source>
        <strain evidence="3">HIS019</strain>
    </source>
</reference>
<dbReference type="KEGG" id="ccac:CcaHIS019_0401550"/>
<keyword evidence="2" id="KW-0812">Transmembrane</keyword>
<feature type="region of interest" description="Disordered" evidence="1">
    <location>
        <begin position="1"/>
        <end position="33"/>
    </location>
</feature>
<accession>A0AA48QVH2</accession>
<name>A0AA48QVH2_9TREE</name>
<proteinExistence type="predicted"/>
<dbReference type="RefSeq" id="XP_060456600.1">
    <property type="nucleotide sequence ID" value="XM_060599959.1"/>
</dbReference>